<dbReference type="EMBL" id="JAAIUW010000006">
    <property type="protein sequence ID" value="KAF7827631.1"/>
    <property type="molecule type" value="Genomic_DNA"/>
</dbReference>
<comment type="caution">
    <text evidence="1">The sequence shown here is derived from an EMBL/GenBank/DDBJ whole genome shotgun (WGS) entry which is preliminary data.</text>
</comment>
<accession>A0A834WQ53</accession>
<dbReference type="AlphaFoldDB" id="A0A834WQ53"/>
<proteinExistence type="predicted"/>
<organism evidence="1 2">
    <name type="scientific">Senna tora</name>
    <dbReference type="NCBI Taxonomy" id="362788"/>
    <lineage>
        <taxon>Eukaryota</taxon>
        <taxon>Viridiplantae</taxon>
        <taxon>Streptophyta</taxon>
        <taxon>Embryophyta</taxon>
        <taxon>Tracheophyta</taxon>
        <taxon>Spermatophyta</taxon>
        <taxon>Magnoliopsida</taxon>
        <taxon>eudicotyledons</taxon>
        <taxon>Gunneridae</taxon>
        <taxon>Pentapetalae</taxon>
        <taxon>rosids</taxon>
        <taxon>fabids</taxon>
        <taxon>Fabales</taxon>
        <taxon>Fabaceae</taxon>
        <taxon>Caesalpinioideae</taxon>
        <taxon>Cassia clade</taxon>
        <taxon>Senna</taxon>
    </lineage>
</organism>
<gene>
    <name evidence="1" type="ORF">G2W53_018795</name>
</gene>
<sequence length="37" mass="4269">MGETNRDSNELPASSRASRNRTYGLGRLSKFFSDFWN</sequence>
<evidence type="ECO:0000313" key="2">
    <source>
        <dbReference type="Proteomes" id="UP000634136"/>
    </source>
</evidence>
<evidence type="ECO:0000313" key="1">
    <source>
        <dbReference type="EMBL" id="KAF7827631.1"/>
    </source>
</evidence>
<dbReference type="Proteomes" id="UP000634136">
    <property type="component" value="Unassembled WGS sequence"/>
</dbReference>
<keyword evidence="2" id="KW-1185">Reference proteome</keyword>
<reference evidence="1" key="1">
    <citation type="submission" date="2020-09" db="EMBL/GenBank/DDBJ databases">
        <title>Genome-Enabled Discovery of Anthraquinone Biosynthesis in Senna tora.</title>
        <authorList>
            <person name="Kang S.-H."/>
            <person name="Pandey R.P."/>
            <person name="Lee C.-M."/>
            <person name="Sim J.-S."/>
            <person name="Jeong J.-T."/>
            <person name="Choi B.-S."/>
            <person name="Jung M."/>
            <person name="Ginzburg D."/>
            <person name="Zhao K."/>
            <person name="Won S.Y."/>
            <person name="Oh T.-J."/>
            <person name="Yu Y."/>
            <person name="Kim N.-H."/>
            <person name="Lee O.R."/>
            <person name="Lee T.-H."/>
            <person name="Bashyal P."/>
            <person name="Kim T.-S."/>
            <person name="Lee W.-H."/>
            <person name="Kawkins C."/>
            <person name="Kim C.-K."/>
            <person name="Kim J.S."/>
            <person name="Ahn B.O."/>
            <person name="Rhee S.Y."/>
            <person name="Sohng J.K."/>
        </authorList>
    </citation>
    <scope>NUCLEOTIDE SEQUENCE</scope>
    <source>
        <tissue evidence="1">Leaf</tissue>
    </source>
</reference>
<name>A0A834WQ53_9FABA</name>
<protein>
    <submittedName>
        <fullName evidence="1">Uncharacterized protein</fullName>
    </submittedName>
</protein>